<comment type="similarity">
    <text evidence="7">Belongs to the binding-protein-dependent transport system permease family.</text>
</comment>
<evidence type="ECO:0000313" key="10">
    <source>
        <dbReference type="Proteomes" id="UP001042704"/>
    </source>
</evidence>
<dbReference type="GO" id="GO:0031460">
    <property type="term" value="P:glycine betaine transport"/>
    <property type="evidence" value="ECO:0007669"/>
    <property type="project" value="TreeGrafter"/>
</dbReference>
<name>A0A8A3S9Z0_9EURY</name>
<feature type="transmembrane region" description="Helical" evidence="7">
    <location>
        <begin position="142"/>
        <end position="169"/>
    </location>
</feature>
<dbReference type="GO" id="GO:0005275">
    <property type="term" value="F:amine transmembrane transporter activity"/>
    <property type="evidence" value="ECO:0007669"/>
    <property type="project" value="TreeGrafter"/>
</dbReference>
<dbReference type="PANTHER" id="PTHR47737">
    <property type="entry name" value="GLYCINE BETAINE/PROLINE BETAINE TRANSPORT SYSTEM PERMEASE PROTEIN PROW"/>
    <property type="match status" value="1"/>
</dbReference>
<protein>
    <submittedName>
        <fullName evidence="9">Proline/glycine betaine ABC transporter permease</fullName>
    </submittedName>
</protein>
<dbReference type="FunFam" id="1.10.3720.10:FF:000001">
    <property type="entry name" value="Glycine betaine ABC transporter, permease"/>
    <property type="match status" value="1"/>
</dbReference>
<evidence type="ECO:0000256" key="2">
    <source>
        <dbReference type="ARBA" id="ARBA00022448"/>
    </source>
</evidence>
<comment type="subcellular location">
    <subcellularLocation>
        <location evidence="7">Cell membrane</location>
        <topology evidence="7">Multi-pass membrane protein</topology>
    </subcellularLocation>
    <subcellularLocation>
        <location evidence="1">Membrane</location>
        <topology evidence="1">Multi-pass membrane protein</topology>
    </subcellularLocation>
</comment>
<evidence type="ECO:0000259" key="8">
    <source>
        <dbReference type="PROSITE" id="PS50928"/>
    </source>
</evidence>
<keyword evidence="10" id="KW-1185">Reference proteome</keyword>
<evidence type="ECO:0000256" key="5">
    <source>
        <dbReference type="ARBA" id="ARBA00022989"/>
    </source>
</evidence>
<keyword evidence="4 7" id="KW-0812">Transmembrane</keyword>
<evidence type="ECO:0000313" key="9">
    <source>
        <dbReference type="EMBL" id="QSZ68236.1"/>
    </source>
</evidence>
<evidence type="ECO:0000256" key="4">
    <source>
        <dbReference type="ARBA" id="ARBA00022692"/>
    </source>
</evidence>
<dbReference type="SUPFAM" id="SSF161098">
    <property type="entry name" value="MetI-like"/>
    <property type="match status" value="1"/>
</dbReference>
<evidence type="ECO:0000256" key="3">
    <source>
        <dbReference type="ARBA" id="ARBA00022475"/>
    </source>
</evidence>
<dbReference type="GO" id="GO:0015226">
    <property type="term" value="F:carnitine transmembrane transporter activity"/>
    <property type="evidence" value="ECO:0007669"/>
    <property type="project" value="TreeGrafter"/>
</dbReference>
<dbReference type="PANTHER" id="PTHR47737:SF1">
    <property type="entry name" value="GLYCINE BETAINE_PROLINE BETAINE TRANSPORT SYSTEM PERMEASE PROTEIN PROW"/>
    <property type="match status" value="1"/>
</dbReference>
<dbReference type="InterPro" id="IPR000515">
    <property type="entry name" value="MetI-like"/>
</dbReference>
<feature type="transmembrane region" description="Helical" evidence="7">
    <location>
        <begin position="99"/>
        <end position="121"/>
    </location>
</feature>
<keyword evidence="3" id="KW-1003">Cell membrane</keyword>
<evidence type="ECO:0000256" key="6">
    <source>
        <dbReference type="ARBA" id="ARBA00023136"/>
    </source>
</evidence>
<dbReference type="Gene3D" id="1.10.3720.10">
    <property type="entry name" value="MetI-like"/>
    <property type="match status" value="1"/>
</dbReference>
<keyword evidence="5 7" id="KW-1133">Transmembrane helix</keyword>
<reference evidence="9" key="2">
    <citation type="submission" date="2019-02" db="EMBL/GenBank/DDBJ databases">
        <authorList>
            <person name="Chen S.-C."/>
            <person name="Chien H.-H."/>
            <person name="Lai M.-C."/>
        </authorList>
    </citation>
    <scope>NUCLEOTIDE SEQUENCE</scope>
    <source>
        <strain evidence="9">N2F9704</strain>
    </source>
</reference>
<sequence>MNETFELPKIPLGDAVEALVEWIEINFAVILDWISDGLDWIISGIKFLLLLLPPPVFIVLTAVLVWFVTKRDTRLAIGSALGLLLIWDLHLWTLAMETLALVLASTLFALLIGIPTGIFAARSETVHKIVKPCLDFMQTMPAFVYLIPAVVFFGLGNVPGMIATVVFAMPPVVRLTALGIQQVPRELTELADAFGTTERQKLVKVQLPVALPTIMAGINQCIMMALSMVVIAAMIGAQGLGYKVLEGIQRLDIGLGFEGGLAIVIIAIILDRVTQSLAPGPIEQ</sequence>
<dbReference type="KEGG" id="maqe:RJ40_12400"/>
<evidence type="ECO:0000256" key="7">
    <source>
        <dbReference type="RuleBase" id="RU363032"/>
    </source>
</evidence>
<feature type="transmembrane region" description="Helical" evidence="7">
    <location>
        <begin position="75"/>
        <end position="93"/>
    </location>
</feature>
<feature type="transmembrane region" description="Helical" evidence="7">
    <location>
        <begin position="253"/>
        <end position="270"/>
    </location>
</feature>
<organism evidence="9 10">
    <name type="scientific">Methanofollis aquaemaris</name>
    <dbReference type="NCBI Taxonomy" id="126734"/>
    <lineage>
        <taxon>Archaea</taxon>
        <taxon>Methanobacteriati</taxon>
        <taxon>Methanobacteriota</taxon>
        <taxon>Stenosarchaea group</taxon>
        <taxon>Methanomicrobia</taxon>
        <taxon>Methanomicrobiales</taxon>
        <taxon>Methanomicrobiaceae</taxon>
        <taxon>Methanofollis</taxon>
    </lineage>
</organism>
<dbReference type="GeneID" id="76425185"/>
<proteinExistence type="inferred from homology"/>
<accession>A0A8A3S9Z0</accession>
<dbReference type="AlphaFoldDB" id="A0A8A3S9Z0"/>
<dbReference type="InterPro" id="IPR035906">
    <property type="entry name" value="MetI-like_sf"/>
</dbReference>
<dbReference type="Proteomes" id="UP001042704">
    <property type="component" value="Chromosome"/>
</dbReference>
<feature type="transmembrane region" description="Helical" evidence="7">
    <location>
        <begin position="217"/>
        <end position="241"/>
    </location>
</feature>
<gene>
    <name evidence="9" type="ORF">RJ40_12400</name>
</gene>
<keyword evidence="6 7" id="KW-0472">Membrane</keyword>
<keyword evidence="2 7" id="KW-0813">Transport</keyword>
<reference evidence="9" key="1">
    <citation type="journal article" date="2001" name="Int. J. Syst. Evol. Microbiol.">
        <title>Methanofollis aquaemaris sp. nov., a methanogen isolated from an aquaculture fish pond.</title>
        <authorList>
            <person name="Lai M.C."/>
            <person name="Chen S.C."/>
        </authorList>
    </citation>
    <scope>NUCLEOTIDE SEQUENCE</scope>
    <source>
        <strain evidence="9">N2F9704</strain>
    </source>
</reference>
<dbReference type="RefSeq" id="WP_265581189.1">
    <property type="nucleotide sequence ID" value="NZ_CP036172.1"/>
</dbReference>
<feature type="domain" description="ABC transmembrane type-1" evidence="8">
    <location>
        <begin position="95"/>
        <end position="274"/>
    </location>
</feature>
<dbReference type="PROSITE" id="PS50928">
    <property type="entry name" value="ABC_TM1"/>
    <property type="match status" value="1"/>
</dbReference>
<dbReference type="Pfam" id="PF00528">
    <property type="entry name" value="BPD_transp_1"/>
    <property type="match status" value="1"/>
</dbReference>
<evidence type="ECO:0000256" key="1">
    <source>
        <dbReference type="ARBA" id="ARBA00004141"/>
    </source>
</evidence>
<dbReference type="GO" id="GO:0043190">
    <property type="term" value="C:ATP-binding cassette (ABC) transporter complex"/>
    <property type="evidence" value="ECO:0007669"/>
    <property type="project" value="TreeGrafter"/>
</dbReference>
<dbReference type="EMBL" id="CP036172">
    <property type="protein sequence ID" value="QSZ68236.1"/>
    <property type="molecule type" value="Genomic_DNA"/>
</dbReference>
<dbReference type="CDD" id="cd06261">
    <property type="entry name" value="TM_PBP2"/>
    <property type="match status" value="1"/>
</dbReference>
<dbReference type="GO" id="GO:0015871">
    <property type="term" value="P:choline transport"/>
    <property type="evidence" value="ECO:0007669"/>
    <property type="project" value="TreeGrafter"/>
</dbReference>
<feature type="transmembrane region" description="Helical" evidence="7">
    <location>
        <begin position="47"/>
        <end position="68"/>
    </location>
</feature>